<feature type="binding site" evidence="18">
    <location>
        <position position="75"/>
    </location>
    <ligand>
        <name>Zn(2+)</name>
        <dbReference type="ChEBI" id="CHEBI:29105"/>
        <note>catalytic</note>
    </ligand>
</feature>
<keyword evidence="11 15" id="KW-0560">Oxidoreductase</keyword>
<dbReference type="GO" id="GO:0009231">
    <property type="term" value="P:riboflavin biosynthetic process"/>
    <property type="evidence" value="ECO:0007669"/>
    <property type="project" value="UniProtKB-KW"/>
</dbReference>
<dbReference type="GO" id="GO:0008270">
    <property type="term" value="F:zinc ion binding"/>
    <property type="evidence" value="ECO:0007669"/>
    <property type="project" value="InterPro"/>
</dbReference>
<dbReference type="EC" id="3.5.4.26" evidence="15"/>
<feature type="binding site" evidence="17">
    <location>
        <position position="207"/>
    </location>
    <ligand>
        <name>substrate</name>
    </ligand>
</feature>
<dbReference type="GO" id="GO:0050661">
    <property type="term" value="F:NADP binding"/>
    <property type="evidence" value="ECO:0007669"/>
    <property type="project" value="InterPro"/>
</dbReference>
<keyword evidence="10 15" id="KW-0521">NADP</keyword>
<evidence type="ECO:0000256" key="15">
    <source>
        <dbReference type="PIRNR" id="PIRNR006769"/>
    </source>
</evidence>
<dbReference type="Proteomes" id="UP000774000">
    <property type="component" value="Unassembled WGS sequence"/>
</dbReference>
<gene>
    <name evidence="20" type="ORF">JOC47_000343</name>
</gene>
<feature type="binding site" evidence="18">
    <location>
        <position position="50"/>
    </location>
    <ligand>
        <name>Zn(2+)</name>
        <dbReference type="ChEBI" id="CHEBI:29105"/>
        <note>catalytic</note>
    </ligand>
</feature>
<dbReference type="EMBL" id="JAFBDQ010000001">
    <property type="protein sequence ID" value="MBM7555519.1"/>
    <property type="molecule type" value="Genomic_DNA"/>
</dbReference>
<comment type="pathway">
    <text evidence="2 15">Cofactor biosynthesis; riboflavin biosynthesis; 5-amino-6-(D-ribitylamino)uracil from GTP: step 2/4.</text>
</comment>
<dbReference type="Pfam" id="PF01872">
    <property type="entry name" value="RibD_C"/>
    <property type="match status" value="1"/>
</dbReference>
<dbReference type="AlphaFoldDB" id="A0A939BPS1"/>
<dbReference type="CDD" id="cd01284">
    <property type="entry name" value="Riboflavin_deaminase-reductase"/>
    <property type="match status" value="1"/>
</dbReference>
<feature type="binding site" evidence="17">
    <location>
        <position position="196"/>
    </location>
    <ligand>
        <name>NADP(+)</name>
        <dbReference type="ChEBI" id="CHEBI:58349"/>
    </ligand>
</feature>
<dbReference type="PROSITE" id="PS51747">
    <property type="entry name" value="CYT_DCMP_DEAMINASES_2"/>
    <property type="match status" value="1"/>
</dbReference>
<dbReference type="Pfam" id="PF00383">
    <property type="entry name" value="dCMP_cyt_deam_1"/>
    <property type="match status" value="1"/>
</dbReference>
<dbReference type="SUPFAM" id="SSF53927">
    <property type="entry name" value="Cytidine deaminase-like"/>
    <property type="match status" value="1"/>
</dbReference>
<keyword evidence="9 15" id="KW-0862">Zinc</keyword>
<dbReference type="InterPro" id="IPR004794">
    <property type="entry name" value="Eubact_RibD"/>
</dbReference>
<accession>A0A939BPS1</accession>
<evidence type="ECO:0000256" key="7">
    <source>
        <dbReference type="ARBA" id="ARBA00022723"/>
    </source>
</evidence>
<dbReference type="Gene3D" id="3.40.140.10">
    <property type="entry name" value="Cytidine Deaminase, domain 2"/>
    <property type="match status" value="1"/>
</dbReference>
<comment type="similarity">
    <text evidence="5 15">In the C-terminal section; belongs to the HTP reductase family.</text>
</comment>
<sequence>MSDKKYMQRALDLAQQAKGDTSPNPLVGAVIVKEGQIIAEGYHHQAGGNHAEINALQDAEEEVAGATMYVNLEPCTHFGKTPPCSNAIIEAGLSRVVIAMKDPNPKISGAGVEKLRQAGIEVEVGILEAEAKKLNEVFIKYITTDLPFVILKNAMTLDGKIATKTGDSRWISGSESREIVHRLRDQVDGILVGIGTVLSDNPRLTTRLPEGGSDPTRIILDSQLEIPLEANLITQDSDAVTIIVTTNHSEQSKKEKLINLGVKILELGTKEKIDLNALLKELAHEEITSLLVEGGSEVNSSFWEEKLVDKIYYFIAPKIIGGTESVPVVGGSGVEKVKNGVKIIDKEIKQVGEDLLIVGYPEYNSE</sequence>
<dbReference type="RefSeq" id="WP_204700225.1">
    <property type="nucleotide sequence ID" value="NZ_JAFBDQ010000001.1"/>
</dbReference>
<feature type="binding site" evidence="17">
    <location>
        <position position="222"/>
    </location>
    <ligand>
        <name>NADP(+)</name>
        <dbReference type="ChEBI" id="CHEBI:58349"/>
    </ligand>
</feature>
<comment type="cofactor">
    <cofactor evidence="15 18">
        <name>Zn(2+)</name>
        <dbReference type="ChEBI" id="CHEBI:29105"/>
    </cofactor>
    <text evidence="15 18">Binds 1 zinc ion.</text>
</comment>
<feature type="binding site" evidence="17">
    <location>
        <position position="204"/>
    </location>
    <ligand>
        <name>substrate</name>
    </ligand>
</feature>
<evidence type="ECO:0000313" key="20">
    <source>
        <dbReference type="EMBL" id="MBM7555519.1"/>
    </source>
</evidence>
<keyword evidence="7 15" id="KW-0479">Metal-binding</keyword>
<comment type="caution">
    <text evidence="20">The sequence shown here is derived from an EMBL/GenBank/DDBJ whole genome shotgun (WGS) entry which is preliminary data.</text>
</comment>
<feature type="binding site" evidence="17">
    <location>
        <position position="168"/>
    </location>
    <ligand>
        <name>substrate</name>
    </ligand>
</feature>
<evidence type="ECO:0000256" key="13">
    <source>
        <dbReference type="ARBA" id="ARBA00049861"/>
    </source>
</evidence>
<dbReference type="InterPro" id="IPR016193">
    <property type="entry name" value="Cytidine_deaminase-like"/>
</dbReference>
<evidence type="ECO:0000256" key="5">
    <source>
        <dbReference type="ARBA" id="ARBA00007417"/>
    </source>
</evidence>
<dbReference type="PROSITE" id="PS00903">
    <property type="entry name" value="CYT_DCMP_DEAMINASES_1"/>
    <property type="match status" value="1"/>
</dbReference>
<evidence type="ECO:0000256" key="6">
    <source>
        <dbReference type="ARBA" id="ARBA00022619"/>
    </source>
</evidence>
<organism evidence="20 21">
    <name type="scientific">Halanaerobacter jeridensis</name>
    <dbReference type="NCBI Taxonomy" id="706427"/>
    <lineage>
        <taxon>Bacteria</taxon>
        <taxon>Bacillati</taxon>
        <taxon>Bacillota</taxon>
        <taxon>Clostridia</taxon>
        <taxon>Halanaerobiales</taxon>
        <taxon>Halobacteroidaceae</taxon>
        <taxon>Halanaerobacter</taxon>
    </lineage>
</organism>
<evidence type="ECO:0000256" key="18">
    <source>
        <dbReference type="PIRSR" id="PIRSR006769-3"/>
    </source>
</evidence>
<evidence type="ECO:0000256" key="8">
    <source>
        <dbReference type="ARBA" id="ARBA00022801"/>
    </source>
</evidence>
<keyword evidence="8 15" id="KW-0378">Hydrolase</keyword>
<dbReference type="NCBIfam" id="TIGR00227">
    <property type="entry name" value="ribD_Cterm"/>
    <property type="match status" value="1"/>
</dbReference>
<evidence type="ECO:0000313" key="21">
    <source>
        <dbReference type="Proteomes" id="UP000774000"/>
    </source>
</evidence>
<dbReference type="SUPFAM" id="SSF53597">
    <property type="entry name" value="Dihydrofolate reductase-like"/>
    <property type="match status" value="1"/>
</dbReference>
<evidence type="ECO:0000259" key="19">
    <source>
        <dbReference type="PROSITE" id="PS51747"/>
    </source>
</evidence>
<evidence type="ECO:0000256" key="1">
    <source>
        <dbReference type="ARBA" id="ARBA00002151"/>
    </source>
</evidence>
<comment type="similarity">
    <text evidence="4 15">In the N-terminal section; belongs to the cytidine and deoxycytidylate deaminase family.</text>
</comment>
<dbReference type="InterPro" id="IPR011549">
    <property type="entry name" value="RibD_C"/>
</dbReference>
<dbReference type="NCBIfam" id="TIGR00326">
    <property type="entry name" value="eubact_ribD"/>
    <property type="match status" value="1"/>
</dbReference>
<dbReference type="GO" id="GO:0008703">
    <property type="term" value="F:5-amino-6-(5-phosphoribosylamino)uracil reductase activity"/>
    <property type="evidence" value="ECO:0007669"/>
    <property type="project" value="UniProtKB-EC"/>
</dbReference>
<evidence type="ECO:0000256" key="14">
    <source>
        <dbReference type="ARBA" id="ARBA00049886"/>
    </source>
</evidence>
<dbReference type="Gene3D" id="3.40.430.10">
    <property type="entry name" value="Dihydrofolate Reductase, subunit A"/>
    <property type="match status" value="1"/>
</dbReference>
<evidence type="ECO:0000256" key="2">
    <source>
        <dbReference type="ARBA" id="ARBA00004882"/>
    </source>
</evidence>
<feature type="binding site" evidence="17">
    <location>
        <position position="154"/>
    </location>
    <ligand>
        <name>NADP(+)</name>
        <dbReference type="ChEBI" id="CHEBI:58349"/>
    </ligand>
</feature>
<feature type="binding site" evidence="17">
    <location>
        <position position="293"/>
    </location>
    <ligand>
        <name>substrate</name>
    </ligand>
</feature>
<keyword evidence="12" id="KW-0511">Multifunctional enzyme</keyword>
<dbReference type="FunFam" id="3.40.140.10:FF:000025">
    <property type="entry name" value="Riboflavin biosynthesis protein RibD"/>
    <property type="match status" value="1"/>
</dbReference>
<feature type="binding site" evidence="17">
    <location>
        <position position="170"/>
    </location>
    <ligand>
        <name>NADP(+)</name>
        <dbReference type="ChEBI" id="CHEBI:58349"/>
    </ligand>
</feature>
<dbReference type="InterPro" id="IPR050765">
    <property type="entry name" value="Riboflavin_Biosynth_HTPR"/>
</dbReference>
<evidence type="ECO:0000256" key="17">
    <source>
        <dbReference type="PIRSR" id="PIRSR006769-2"/>
    </source>
</evidence>
<evidence type="ECO:0000256" key="16">
    <source>
        <dbReference type="PIRSR" id="PIRSR006769-1"/>
    </source>
</evidence>
<dbReference type="GO" id="GO:0008835">
    <property type="term" value="F:diaminohydroxyphosphoribosylaminopyrimidine deaminase activity"/>
    <property type="evidence" value="ECO:0007669"/>
    <property type="project" value="UniProtKB-EC"/>
</dbReference>
<keyword evidence="21" id="KW-1185">Reference proteome</keyword>
<feature type="binding site" evidence="18">
    <location>
        <position position="84"/>
    </location>
    <ligand>
        <name>Zn(2+)</name>
        <dbReference type="ChEBI" id="CHEBI:29105"/>
        <note>catalytic</note>
    </ligand>
</feature>
<comment type="catalytic activity">
    <reaction evidence="14 15">
        <text>2,5-diamino-6-hydroxy-4-(5-phosphoribosylamino)-pyrimidine + H2O + H(+) = 5-amino-6-(5-phospho-D-ribosylamino)uracil + NH4(+)</text>
        <dbReference type="Rhea" id="RHEA:21868"/>
        <dbReference type="ChEBI" id="CHEBI:15377"/>
        <dbReference type="ChEBI" id="CHEBI:15378"/>
        <dbReference type="ChEBI" id="CHEBI:28938"/>
        <dbReference type="ChEBI" id="CHEBI:58453"/>
        <dbReference type="ChEBI" id="CHEBI:58614"/>
        <dbReference type="EC" id="3.5.4.26"/>
    </reaction>
</comment>
<dbReference type="PANTHER" id="PTHR38011:SF7">
    <property type="entry name" value="2,5-DIAMINO-6-RIBOSYLAMINO-4(3H)-PYRIMIDINONE 5'-PHOSPHATE REDUCTASE"/>
    <property type="match status" value="1"/>
</dbReference>
<evidence type="ECO:0000256" key="12">
    <source>
        <dbReference type="ARBA" id="ARBA00023268"/>
    </source>
</evidence>
<evidence type="ECO:0000256" key="11">
    <source>
        <dbReference type="ARBA" id="ARBA00023002"/>
    </source>
</evidence>
<keyword evidence="6 15" id="KW-0686">Riboflavin biosynthesis</keyword>
<feature type="domain" description="CMP/dCMP-type deaminase" evidence="19">
    <location>
        <begin position="1"/>
        <end position="123"/>
    </location>
</feature>
<reference evidence="20" key="1">
    <citation type="submission" date="2021-01" db="EMBL/GenBank/DDBJ databases">
        <title>Genomic Encyclopedia of Type Strains, Phase IV (KMG-IV): sequencing the most valuable type-strain genomes for metagenomic binning, comparative biology and taxonomic classification.</title>
        <authorList>
            <person name="Goeker M."/>
        </authorList>
    </citation>
    <scope>NUCLEOTIDE SEQUENCE</scope>
    <source>
        <strain evidence="20">DSM 23230</strain>
    </source>
</reference>
<dbReference type="InterPro" id="IPR016192">
    <property type="entry name" value="APOBEC/CMP_deaminase_Zn-bd"/>
</dbReference>
<feature type="binding site" evidence="17">
    <location>
        <position position="184"/>
    </location>
    <ligand>
        <name>substrate</name>
    </ligand>
</feature>
<dbReference type="InterPro" id="IPR002125">
    <property type="entry name" value="CMP_dCMP_dom"/>
</dbReference>
<evidence type="ECO:0000256" key="3">
    <source>
        <dbReference type="ARBA" id="ARBA00004910"/>
    </source>
</evidence>
<evidence type="ECO:0000256" key="9">
    <source>
        <dbReference type="ARBA" id="ARBA00022833"/>
    </source>
</evidence>
<comment type="function">
    <text evidence="1 15">Converts 2,5-diamino-6-(ribosylamino)-4(3h)-pyrimidinone 5'-phosphate into 5-amino-6-(ribosylamino)-2,4(1h,3h)-pyrimidinedione 5'-phosphate.</text>
</comment>
<protein>
    <recommendedName>
        <fullName evidence="15">Riboflavin biosynthesis protein RibD</fullName>
    </recommendedName>
    <domain>
        <recommendedName>
            <fullName evidence="15">Diaminohydroxyphosphoribosylaminopyrimidine deaminase</fullName>
            <shortName evidence="15">DRAP deaminase</shortName>
            <ecNumber evidence="15">3.5.4.26</ecNumber>
        </recommendedName>
        <alternativeName>
            <fullName evidence="15">Riboflavin-specific deaminase</fullName>
        </alternativeName>
    </domain>
    <domain>
        <recommendedName>
            <fullName evidence="15">5-amino-6-(5-phosphoribosylamino)uracil reductase</fullName>
            <ecNumber evidence="15">1.1.1.193</ecNumber>
        </recommendedName>
        <alternativeName>
            <fullName evidence="15">HTP reductase</fullName>
        </alternativeName>
    </domain>
</protein>
<comment type="pathway">
    <text evidence="3 15">Cofactor biosynthesis; riboflavin biosynthesis; 5-amino-6-(D-ribitylamino)uracil from GTP: step 3/4.</text>
</comment>
<dbReference type="PIRSF" id="PIRSF006769">
    <property type="entry name" value="RibD"/>
    <property type="match status" value="1"/>
</dbReference>
<dbReference type="InterPro" id="IPR024072">
    <property type="entry name" value="DHFR-like_dom_sf"/>
</dbReference>
<feature type="active site" description="Proton donor" evidence="16">
    <location>
        <position position="52"/>
    </location>
</feature>
<dbReference type="PANTHER" id="PTHR38011">
    <property type="entry name" value="DIHYDROFOLATE REDUCTASE FAMILY PROTEIN (AFU_ORTHOLOGUE AFUA_8G06820)"/>
    <property type="match status" value="1"/>
</dbReference>
<evidence type="ECO:0000256" key="10">
    <source>
        <dbReference type="ARBA" id="ARBA00022857"/>
    </source>
</evidence>
<dbReference type="InterPro" id="IPR002734">
    <property type="entry name" value="RibDG_C"/>
</dbReference>
<feature type="binding site" evidence="17">
    <location>
        <begin position="295"/>
        <end position="301"/>
    </location>
    <ligand>
        <name>NADP(+)</name>
        <dbReference type="ChEBI" id="CHEBI:58349"/>
    </ligand>
</feature>
<feature type="binding site" evidence="17">
    <location>
        <position position="200"/>
    </location>
    <ligand>
        <name>NADP(+)</name>
        <dbReference type="ChEBI" id="CHEBI:58349"/>
    </ligand>
</feature>
<proteinExistence type="inferred from homology"/>
<name>A0A939BPS1_9FIRM</name>
<evidence type="ECO:0000256" key="4">
    <source>
        <dbReference type="ARBA" id="ARBA00005259"/>
    </source>
</evidence>
<dbReference type="EC" id="1.1.1.193" evidence="15"/>
<comment type="catalytic activity">
    <reaction evidence="13 15">
        <text>5-amino-6-(5-phospho-D-ribitylamino)uracil + NADP(+) = 5-amino-6-(5-phospho-D-ribosylamino)uracil + NADPH + H(+)</text>
        <dbReference type="Rhea" id="RHEA:17845"/>
        <dbReference type="ChEBI" id="CHEBI:15378"/>
        <dbReference type="ChEBI" id="CHEBI:57783"/>
        <dbReference type="ChEBI" id="CHEBI:58349"/>
        <dbReference type="ChEBI" id="CHEBI:58421"/>
        <dbReference type="ChEBI" id="CHEBI:58453"/>
        <dbReference type="EC" id="1.1.1.193"/>
    </reaction>
</comment>